<reference evidence="2 3" key="1">
    <citation type="journal article" date="2015" name="Genome Biol. Evol.">
        <title>Comparative Genomics of a Bacterivorous Green Alga Reveals Evolutionary Causalities and Consequences of Phago-Mixotrophic Mode of Nutrition.</title>
        <authorList>
            <person name="Burns J.A."/>
            <person name="Paasch A."/>
            <person name="Narechania A."/>
            <person name="Kim E."/>
        </authorList>
    </citation>
    <scope>NUCLEOTIDE SEQUENCE [LARGE SCALE GENOMIC DNA]</scope>
    <source>
        <strain evidence="2 3">PLY_AMNH</strain>
    </source>
</reference>
<evidence type="ECO:0000313" key="3">
    <source>
        <dbReference type="Proteomes" id="UP001190700"/>
    </source>
</evidence>
<feature type="region of interest" description="Disordered" evidence="1">
    <location>
        <begin position="1"/>
        <end position="27"/>
    </location>
</feature>
<evidence type="ECO:0000313" key="2">
    <source>
        <dbReference type="EMBL" id="KAK3257165.1"/>
    </source>
</evidence>
<sequence length="123" mass="13271">MKGAPYQSPGRKVGDEKSGNPGQQAAAAIHRVEEAAKSAVRKTAGRAEAGVIPHEVTKALGDLAQQLKTFNDELPSGIQKLRELQLTEDEKTADHHQELLILLGSVVTTQKESTEALIRELSH</sequence>
<evidence type="ECO:0000256" key="1">
    <source>
        <dbReference type="SAM" id="MobiDB-lite"/>
    </source>
</evidence>
<accession>A0AAE0KQW2</accession>
<gene>
    <name evidence="2" type="ORF">CYMTET_33736</name>
</gene>
<keyword evidence="3" id="KW-1185">Reference proteome</keyword>
<dbReference type="EMBL" id="LGRX02020906">
    <property type="protein sequence ID" value="KAK3257165.1"/>
    <property type="molecule type" value="Genomic_DNA"/>
</dbReference>
<protein>
    <submittedName>
        <fullName evidence="2">Uncharacterized protein</fullName>
    </submittedName>
</protein>
<organism evidence="2 3">
    <name type="scientific">Cymbomonas tetramitiformis</name>
    <dbReference type="NCBI Taxonomy" id="36881"/>
    <lineage>
        <taxon>Eukaryota</taxon>
        <taxon>Viridiplantae</taxon>
        <taxon>Chlorophyta</taxon>
        <taxon>Pyramimonadophyceae</taxon>
        <taxon>Pyramimonadales</taxon>
        <taxon>Pyramimonadaceae</taxon>
        <taxon>Cymbomonas</taxon>
    </lineage>
</organism>
<proteinExistence type="predicted"/>
<dbReference type="AlphaFoldDB" id="A0AAE0KQW2"/>
<comment type="caution">
    <text evidence="2">The sequence shown here is derived from an EMBL/GenBank/DDBJ whole genome shotgun (WGS) entry which is preliminary data.</text>
</comment>
<dbReference type="Proteomes" id="UP001190700">
    <property type="component" value="Unassembled WGS sequence"/>
</dbReference>
<name>A0AAE0KQW2_9CHLO</name>